<protein>
    <recommendedName>
        <fullName evidence="2">RNase III domain-containing protein</fullName>
    </recommendedName>
</protein>
<dbReference type="OrthoDB" id="2281895at2759"/>
<feature type="region of interest" description="Disordered" evidence="1">
    <location>
        <begin position="84"/>
        <end position="105"/>
    </location>
</feature>
<evidence type="ECO:0000313" key="4">
    <source>
        <dbReference type="Proteomes" id="UP000277580"/>
    </source>
</evidence>
<dbReference type="InterPro" id="IPR036389">
    <property type="entry name" value="RNase_III_sf"/>
</dbReference>
<dbReference type="InParanoid" id="A0A3N4KJE6"/>
<dbReference type="InterPro" id="IPR040030">
    <property type="entry name" value="Ribosomal_mL57"/>
</dbReference>
<accession>A0A3N4KJE6</accession>
<organism evidence="3 4">
    <name type="scientific">Morchella conica CCBAS932</name>
    <dbReference type="NCBI Taxonomy" id="1392247"/>
    <lineage>
        <taxon>Eukaryota</taxon>
        <taxon>Fungi</taxon>
        <taxon>Dikarya</taxon>
        <taxon>Ascomycota</taxon>
        <taxon>Pezizomycotina</taxon>
        <taxon>Pezizomycetes</taxon>
        <taxon>Pezizales</taxon>
        <taxon>Morchellaceae</taxon>
        <taxon>Morchella</taxon>
    </lineage>
</organism>
<dbReference type="STRING" id="1392247.A0A3N4KJE6"/>
<dbReference type="Proteomes" id="UP000277580">
    <property type="component" value="Unassembled WGS sequence"/>
</dbReference>
<evidence type="ECO:0000259" key="2">
    <source>
        <dbReference type="Pfam" id="PF14622"/>
    </source>
</evidence>
<dbReference type="EMBL" id="ML119163">
    <property type="protein sequence ID" value="RPB08441.1"/>
    <property type="molecule type" value="Genomic_DNA"/>
</dbReference>
<evidence type="ECO:0000313" key="3">
    <source>
        <dbReference type="EMBL" id="RPB08441.1"/>
    </source>
</evidence>
<dbReference type="PANTHER" id="PTHR28160">
    <property type="entry name" value="54S RIBOSOMAL PROTEIN L15, MITOCHONDRIAL"/>
    <property type="match status" value="1"/>
</dbReference>
<dbReference type="InterPro" id="IPR000999">
    <property type="entry name" value="RNase_III_dom"/>
</dbReference>
<dbReference type="GO" id="GO:0004525">
    <property type="term" value="F:ribonuclease III activity"/>
    <property type="evidence" value="ECO:0007669"/>
    <property type="project" value="InterPro"/>
</dbReference>
<dbReference type="GO" id="GO:0006396">
    <property type="term" value="P:RNA processing"/>
    <property type="evidence" value="ECO:0007669"/>
    <property type="project" value="InterPro"/>
</dbReference>
<sequence length="208" mass="23054">MINRNRAPFSLRGSKPFAINEDPEKLDAVYQSLLGGNPGISEEIKLQAVTHKSFDHGWQPYNEKLAFFGKLVLQMHTSLHHLATRPESLGPRKPHTAPTENDANGPVLKPFHHPDYHYLTFVNRKNVQETLSAGKLGHLARVVGLPEVMRWKPADTNDLVRSGQTDVAVECLYAIIGAVALRRGGDVAGRLVRERILSVLGTSPRSTE</sequence>
<dbReference type="FunCoup" id="A0A3N4KJE6">
    <property type="interactions" value="149"/>
</dbReference>
<dbReference type="AlphaFoldDB" id="A0A3N4KJE6"/>
<keyword evidence="4" id="KW-1185">Reference proteome</keyword>
<evidence type="ECO:0000256" key="1">
    <source>
        <dbReference type="SAM" id="MobiDB-lite"/>
    </source>
</evidence>
<dbReference type="GO" id="GO:0032543">
    <property type="term" value="P:mitochondrial translation"/>
    <property type="evidence" value="ECO:0007669"/>
    <property type="project" value="InterPro"/>
</dbReference>
<name>A0A3N4KJE6_9PEZI</name>
<feature type="domain" description="RNase III" evidence="2">
    <location>
        <begin position="42"/>
        <end position="198"/>
    </location>
</feature>
<gene>
    <name evidence="3" type="ORF">P167DRAFT_494100</name>
</gene>
<dbReference type="GO" id="GO:0005762">
    <property type="term" value="C:mitochondrial large ribosomal subunit"/>
    <property type="evidence" value="ECO:0007669"/>
    <property type="project" value="InterPro"/>
</dbReference>
<reference evidence="3 4" key="1">
    <citation type="journal article" date="2018" name="Nat. Ecol. Evol.">
        <title>Pezizomycetes genomes reveal the molecular basis of ectomycorrhizal truffle lifestyle.</title>
        <authorList>
            <person name="Murat C."/>
            <person name="Payen T."/>
            <person name="Noel B."/>
            <person name="Kuo A."/>
            <person name="Morin E."/>
            <person name="Chen J."/>
            <person name="Kohler A."/>
            <person name="Krizsan K."/>
            <person name="Balestrini R."/>
            <person name="Da Silva C."/>
            <person name="Montanini B."/>
            <person name="Hainaut M."/>
            <person name="Levati E."/>
            <person name="Barry K.W."/>
            <person name="Belfiori B."/>
            <person name="Cichocki N."/>
            <person name="Clum A."/>
            <person name="Dockter R.B."/>
            <person name="Fauchery L."/>
            <person name="Guy J."/>
            <person name="Iotti M."/>
            <person name="Le Tacon F."/>
            <person name="Lindquist E.A."/>
            <person name="Lipzen A."/>
            <person name="Malagnac F."/>
            <person name="Mello A."/>
            <person name="Molinier V."/>
            <person name="Miyauchi S."/>
            <person name="Poulain J."/>
            <person name="Riccioni C."/>
            <person name="Rubini A."/>
            <person name="Sitrit Y."/>
            <person name="Splivallo R."/>
            <person name="Traeger S."/>
            <person name="Wang M."/>
            <person name="Zifcakova L."/>
            <person name="Wipf D."/>
            <person name="Zambonelli A."/>
            <person name="Paolocci F."/>
            <person name="Nowrousian M."/>
            <person name="Ottonello S."/>
            <person name="Baldrian P."/>
            <person name="Spatafora J.W."/>
            <person name="Henrissat B."/>
            <person name="Nagy L.G."/>
            <person name="Aury J.M."/>
            <person name="Wincker P."/>
            <person name="Grigoriev I.V."/>
            <person name="Bonfante P."/>
            <person name="Martin F.M."/>
        </authorList>
    </citation>
    <scope>NUCLEOTIDE SEQUENCE [LARGE SCALE GENOMIC DNA]</scope>
    <source>
        <strain evidence="3 4">CCBAS932</strain>
    </source>
</reference>
<dbReference type="GO" id="GO:0003735">
    <property type="term" value="F:structural constituent of ribosome"/>
    <property type="evidence" value="ECO:0007669"/>
    <property type="project" value="InterPro"/>
</dbReference>
<dbReference type="PANTHER" id="PTHR28160:SF1">
    <property type="entry name" value="LARGE RIBOSOMAL SUBUNIT PROTEIN ML57"/>
    <property type="match status" value="1"/>
</dbReference>
<dbReference type="Pfam" id="PF14622">
    <property type="entry name" value="Ribonucleas_3_3"/>
    <property type="match status" value="1"/>
</dbReference>
<proteinExistence type="predicted"/>
<dbReference type="SUPFAM" id="SSF69065">
    <property type="entry name" value="RNase III domain-like"/>
    <property type="match status" value="1"/>
</dbReference>
<dbReference type="Gene3D" id="1.10.1520.10">
    <property type="entry name" value="Ribonuclease III domain"/>
    <property type="match status" value="1"/>
</dbReference>